<sequence length="212" mass="22914">MPPTKDRYHHGALREELLRASLHLIETEGLAAVSLRKVARAAGVSPGAPYHHFADRSALLAALSSRGFELLRDRLAAACTSADTIMGTMIAMADAYVRFAREQPAYFRLMFRPELSQPEKNPETEHAGDAAFAVLEDAVAEAIHAGALPAAEADTLIMAWWAMAHGLASLEIDGKLVKRAGEMGTTADALAERITRLFAGLIETAQHTRSLE</sequence>
<dbReference type="InterPro" id="IPR050109">
    <property type="entry name" value="HTH-type_TetR-like_transc_reg"/>
</dbReference>
<dbReference type="EMBL" id="JAERRJ010000007">
    <property type="protein sequence ID" value="MBL1076733.1"/>
    <property type="molecule type" value="Genomic_DNA"/>
</dbReference>
<keyword evidence="3" id="KW-0804">Transcription</keyword>
<dbReference type="Gene3D" id="1.10.357.10">
    <property type="entry name" value="Tetracycline Repressor, domain 2"/>
    <property type="match status" value="1"/>
</dbReference>
<feature type="DNA-binding region" description="H-T-H motif" evidence="4">
    <location>
        <begin position="34"/>
        <end position="53"/>
    </location>
</feature>
<dbReference type="PRINTS" id="PR00455">
    <property type="entry name" value="HTHTETR"/>
</dbReference>
<dbReference type="InterPro" id="IPR025996">
    <property type="entry name" value="MT1864/Rv1816-like_C"/>
</dbReference>
<accession>A0ABS1MC21</accession>
<comment type="caution">
    <text evidence="6">The sequence shown here is derived from an EMBL/GenBank/DDBJ whole genome shotgun (WGS) entry which is preliminary data.</text>
</comment>
<proteinExistence type="predicted"/>
<evidence type="ECO:0000256" key="2">
    <source>
        <dbReference type="ARBA" id="ARBA00023125"/>
    </source>
</evidence>
<dbReference type="InterPro" id="IPR036271">
    <property type="entry name" value="Tet_transcr_reg_TetR-rel_C_sf"/>
</dbReference>
<keyword evidence="1" id="KW-0805">Transcription regulation</keyword>
<evidence type="ECO:0000313" key="6">
    <source>
        <dbReference type="EMBL" id="MBL1076733.1"/>
    </source>
</evidence>
<dbReference type="Pfam" id="PF00440">
    <property type="entry name" value="TetR_N"/>
    <property type="match status" value="1"/>
</dbReference>
<evidence type="ECO:0000313" key="7">
    <source>
        <dbReference type="Proteomes" id="UP000602198"/>
    </source>
</evidence>
<dbReference type="SUPFAM" id="SSF48498">
    <property type="entry name" value="Tetracyclin repressor-like, C-terminal domain"/>
    <property type="match status" value="1"/>
</dbReference>
<name>A0ABS1MC21_9NOCA</name>
<gene>
    <name evidence="6" type="ORF">JK358_20245</name>
</gene>
<protein>
    <submittedName>
        <fullName evidence="6">TetR/AcrR family transcriptional regulator</fullName>
    </submittedName>
</protein>
<dbReference type="Proteomes" id="UP000602198">
    <property type="component" value="Unassembled WGS sequence"/>
</dbReference>
<dbReference type="PROSITE" id="PS50977">
    <property type="entry name" value="HTH_TETR_2"/>
    <property type="match status" value="1"/>
</dbReference>
<keyword evidence="7" id="KW-1185">Reference proteome</keyword>
<dbReference type="PANTHER" id="PTHR30055">
    <property type="entry name" value="HTH-TYPE TRANSCRIPTIONAL REGULATOR RUTR"/>
    <property type="match status" value="1"/>
</dbReference>
<evidence type="ECO:0000256" key="3">
    <source>
        <dbReference type="ARBA" id="ARBA00023163"/>
    </source>
</evidence>
<evidence type="ECO:0000256" key="1">
    <source>
        <dbReference type="ARBA" id="ARBA00023015"/>
    </source>
</evidence>
<evidence type="ECO:0000259" key="5">
    <source>
        <dbReference type="PROSITE" id="PS50977"/>
    </source>
</evidence>
<dbReference type="PANTHER" id="PTHR30055:SF220">
    <property type="entry name" value="TETR-FAMILY REGULATORY PROTEIN"/>
    <property type="match status" value="1"/>
</dbReference>
<evidence type="ECO:0000256" key="4">
    <source>
        <dbReference type="PROSITE-ProRule" id="PRU00335"/>
    </source>
</evidence>
<feature type="domain" description="HTH tetR-type" evidence="5">
    <location>
        <begin position="11"/>
        <end position="71"/>
    </location>
</feature>
<keyword evidence="2 4" id="KW-0238">DNA-binding</keyword>
<dbReference type="Pfam" id="PF13305">
    <property type="entry name" value="TetR_C_33"/>
    <property type="match status" value="1"/>
</dbReference>
<dbReference type="InterPro" id="IPR009057">
    <property type="entry name" value="Homeodomain-like_sf"/>
</dbReference>
<dbReference type="RefSeq" id="WP_201949274.1">
    <property type="nucleotide sequence ID" value="NZ_JAERRJ010000007.1"/>
</dbReference>
<dbReference type="InterPro" id="IPR001647">
    <property type="entry name" value="HTH_TetR"/>
</dbReference>
<reference evidence="6 7" key="1">
    <citation type="submission" date="2021-01" db="EMBL/GenBank/DDBJ databases">
        <title>WGS of actinomycetes isolated from Thailand.</title>
        <authorList>
            <person name="Thawai C."/>
        </authorList>
    </citation>
    <scope>NUCLEOTIDE SEQUENCE [LARGE SCALE GENOMIC DNA]</scope>
    <source>
        <strain evidence="6 7">LPG 2</strain>
    </source>
</reference>
<organism evidence="6 7">
    <name type="scientific">Nocardia acididurans</name>
    <dbReference type="NCBI Taxonomy" id="2802282"/>
    <lineage>
        <taxon>Bacteria</taxon>
        <taxon>Bacillati</taxon>
        <taxon>Actinomycetota</taxon>
        <taxon>Actinomycetes</taxon>
        <taxon>Mycobacteriales</taxon>
        <taxon>Nocardiaceae</taxon>
        <taxon>Nocardia</taxon>
    </lineage>
</organism>
<dbReference type="SUPFAM" id="SSF46689">
    <property type="entry name" value="Homeodomain-like"/>
    <property type="match status" value="1"/>
</dbReference>